<reference evidence="3" key="1">
    <citation type="submission" date="2010-08" db="EMBL/GenBank/DDBJ databases">
        <authorList>
            <consortium name="Caenorhabditis japonica Sequencing Consortium"/>
            <person name="Wilson R.K."/>
        </authorList>
    </citation>
    <scope>NUCLEOTIDE SEQUENCE [LARGE SCALE GENOMIC DNA]</scope>
    <source>
        <strain evidence="3">DF5081</strain>
    </source>
</reference>
<organism evidence="2 3">
    <name type="scientific">Caenorhabditis japonica</name>
    <dbReference type="NCBI Taxonomy" id="281687"/>
    <lineage>
        <taxon>Eukaryota</taxon>
        <taxon>Metazoa</taxon>
        <taxon>Ecdysozoa</taxon>
        <taxon>Nematoda</taxon>
        <taxon>Chromadorea</taxon>
        <taxon>Rhabditida</taxon>
        <taxon>Rhabditina</taxon>
        <taxon>Rhabditomorpha</taxon>
        <taxon>Rhabditoidea</taxon>
        <taxon>Rhabditidae</taxon>
        <taxon>Peloderinae</taxon>
        <taxon>Caenorhabditis</taxon>
    </lineage>
</organism>
<feature type="region of interest" description="Disordered" evidence="1">
    <location>
        <begin position="65"/>
        <end position="85"/>
    </location>
</feature>
<sequence length="124" mass="14075">MSNSRNRQFLWFPTNPVVALVHGLNRQQGNSFQAFRQPTSIQQQEREPSIQNTFPVASWSLIGKTGTSPSRAGQLSASTDETPTAVKMTPLQETDGVINNNENCMERLRRADFLRLKKKRSRRS</sequence>
<evidence type="ECO:0000313" key="2">
    <source>
        <dbReference type="EnsemblMetazoa" id="CJA28584.1"/>
    </source>
</evidence>
<evidence type="ECO:0000313" key="3">
    <source>
        <dbReference type="Proteomes" id="UP000005237"/>
    </source>
</evidence>
<feature type="compositionally biased region" description="Polar residues" evidence="1">
    <location>
        <begin position="65"/>
        <end position="82"/>
    </location>
</feature>
<accession>A0A8R1IH98</accession>
<reference evidence="2" key="2">
    <citation type="submission" date="2022-06" db="UniProtKB">
        <authorList>
            <consortium name="EnsemblMetazoa"/>
        </authorList>
    </citation>
    <scope>IDENTIFICATION</scope>
    <source>
        <strain evidence="2">DF5081</strain>
    </source>
</reference>
<dbReference type="Proteomes" id="UP000005237">
    <property type="component" value="Unassembled WGS sequence"/>
</dbReference>
<evidence type="ECO:0000256" key="1">
    <source>
        <dbReference type="SAM" id="MobiDB-lite"/>
    </source>
</evidence>
<dbReference type="AlphaFoldDB" id="A0A8R1IH98"/>
<keyword evidence="3" id="KW-1185">Reference proteome</keyword>
<name>A0A8R1IH98_CAEJA</name>
<protein>
    <submittedName>
        <fullName evidence="2">Uncharacterized protein</fullName>
    </submittedName>
</protein>
<proteinExistence type="predicted"/>
<dbReference type="EnsemblMetazoa" id="CJA28584.1">
    <property type="protein sequence ID" value="CJA28584.1"/>
    <property type="gene ID" value="WBGene00184158"/>
</dbReference>